<reference evidence="2" key="1">
    <citation type="submission" date="2020-08" db="EMBL/GenBank/DDBJ databases">
        <title>Lacibacter sp. S13-6-6 genome sequencing.</title>
        <authorList>
            <person name="Jin L."/>
        </authorList>
    </citation>
    <scope>NUCLEOTIDE SEQUENCE [LARGE SCALE GENOMIC DNA]</scope>
    <source>
        <strain evidence="2">S13-6-6</strain>
    </source>
</reference>
<proteinExistence type="predicted"/>
<dbReference type="Proteomes" id="UP000515344">
    <property type="component" value="Chromosome"/>
</dbReference>
<name>A0A7G5XBV3_9BACT</name>
<dbReference type="EMBL" id="CP060007">
    <property type="protein sequence ID" value="QNA42956.1"/>
    <property type="molecule type" value="Genomic_DNA"/>
</dbReference>
<dbReference type="RefSeq" id="WP_182801222.1">
    <property type="nucleotide sequence ID" value="NZ_CP060007.1"/>
</dbReference>
<gene>
    <name evidence="1" type="ORF">H4075_12740</name>
</gene>
<dbReference type="AlphaFoldDB" id="A0A7G5XBV3"/>
<evidence type="ECO:0000313" key="1">
    <source>
        <dbReference type="EMBL" id="QNA42956.1"/>
    </source>
</evidence>
<keyword evidence="2" id="KW-1185">Reference proteome</keyword>
<protein>
    <submittedName>
        <fullName evidence="1">Uncharacterized protein</fullName>
    </submittedName>
</protein>
<evidence type="ECO:0000313" key="2">
    <source>
        <dbReference type="Proteomes" id="UP000515344"/>
    </source>
</evidence>
<dbReference type="KEGG" id="lacs:H4075_12740"/>
<sequence length="276" mass="31401">MHTVPNPSFYLKTIFFFVLIVQSFTATSQQASPDDLEDYNVAPKQLNNDRTLKLAYIRQSYSTTTLYVTYTCVNKATAFSGLYLNNLRIVDKATGKTYTASNTYGLPTRADSKFFLYNLGTPMMLRIDFPRLPRSVKVIDVLEGSGAGTETYNFTFKNVNVSGAYQMSAKDEEEFDEYVYAEFYAKSFYTHDPVIIDIYVDNHYIGKLEKYIPTLTYTPKCHEDGTFTVCFPTISKRRIYATAKTTASSFTWNFEFTPGGSYSTDTDCSVLELKTK</sequence>
<organism evidence="1 2">
    <name type="scientific">Lacibacter sediminis</name>
    <dbReference type="NCBI Taxonomy" id="2760713"/>
    <lineage>
        <taxon>Bacteria</taxon>
        <taxon>Pseudomonadati</taxon>
        <taxon>Bacteroidota</taxon>
        <taxon>Chitinophagia</taxon>
        <taxon>Chitinophagales</taxon>
        <taxon>Chitinophagaceae</taxon>
        <taxon>Lacibacter</taxon>
    </lineage>
</organism>
<accession>A0A7G5XBV3</accession>